<protein>
    <recommendedName>
        <fullName evidence="3">Activator of (R)-2-hydroxyglutaryl-CoA dehydratase</fullName>
    </recommendedName>
</protein>
<comment type="caution">
    <text evidence="1">The sequence shown here is derived from an EMBL/GenBank/DDBJ whole genome shotgun (WGS) entry which is preliminary data.</text>
</comment>
<evidence type="ECO:0000313" key="1">
    <source>
        <dbReference type="EMBL" id="PRQ01220.1"/>
    </source>
</evidence>
<accession>A0A2S9Y7Y4</accession>
<dbReference type="PANTHER" id="PTHR32329">
    <property type="entry name" value="BIFUNCTIONAL PROTEIN [INCLUDES 2-HYDROXYACYL-COA DEHYDRATASE (N-TER) AND ITS ACTIVATOR DOMAIN (C_TERM)-RELATED"/>
    <property type="match status" value="1"/>
</dbReference>
<organism evidence="1 2">
    <name type="scientific">Enhygromyxa salina</name>
    <dbReference type="NCBI Taxonomy" id="215803"/>
    <lineage>
        <taxon>Bacteria</taxon>
        <taxon>Pseudomonadati</taxon>
        <taxon>Myxococcota</taxon>
        <taxon>Polyangia</taxon>
        <taxon>Nannocystales</taxon>
        <taxon>Nannocystaceae</taxon>
        <taxon>Enhygromyxa</taxon>
    </lineage>
</organism>
<dbReference type="InterPro" id="IPR051805">
    <property type="entry name" value="Dehydratase_Activator_Redct"/>
</dbReference>
<evidence type="ECO:0000313" key="2">
    <source>
        <dbReference type="Proteomes" id="UP000238823"/>
    </source>
</evidence>
<dbReference type="AlphaFoldDB" id="A0A2S9Y7Y4"/>
<name>A0A2S9Y7Y4_9BACT</name>
<dbReference type="RefSeq" id="WP_181234232.1">
    <property type="nucleotide sequence ID" value="NZ_PVNL01000117.1"/>
</dbReference>
<dbReference type="EMBL" id="PVNL01000117">
    <property type="protein sequence ID" value="PRQ01220.1"/>
    <property type="molecule type" value="Genomic_DNA"/>
</dbReference>
<dbReference type="Proteomes" id="UP000238823">
    <property type="component" value="Unassembled WGS sequence"/>
</dbReference>
<evidence type="ECO:0008006" key="3">
    <source>
        <dbReference type="Google" id="ProtNLM"/>
    </source>
</evidence>
<sequence>MNDVISHKLPIYGQSQIADIEKELAEFEQQERQRLGLEDTKYWTDEMVDLGFTKSEKAKITMLLGGLTVAQDMLIEAAVKAVGYNILALDRPDNESLRLGKEFGNRAQCNPTYYTVGNLVKYLTALRDEKGMATQDIIDKFVFFTAGSCGPCRFGMYATEYRKALRDAGFDGFRVMLFQEKGGVDQATGEDSGLDMSPKFFAAIIRGLLIGDVINGLGYRIRPYERVPGATNIALEQAKKVCYDAFTDKKPLIPALHKAKKIMAAVEVDHMKVRPFVGITGEFWAMTTEGDGNYYMQRFLEQEGAEVKIQFVTEWLLYNIWEEVADLEQRELLREHDPQSGLEDKGRFGAFKKRSLLWMAQQAVRAGWTTYSEIMGYHDYHLHSVAHGTETAKGFYSSELRGGEGHMEVANTISNFVDRKTNMTLSVKPFGCMPSSGISDGVQSVVAERYPGTIFCAVETSGDGAVNFYSRVQMFLFKAQKAAEKELESALEDCELTLDQVNEYIAKTPKFSDTLYFPSQRKIAACKAARMVYDVRDHMNTTAWERGLIKARKLADDAVGLANATRDASPALARGAKVVARELGEEAMLQLQQRVPLEKLPVIGSRFAARSVH</sequence>
<gene>
    <name evidence="1" type="ORF">ENSA7_58250</name>
</gene>
<proteinExistence type="predicted"/>
<dbReference type="PANTHER" id="PTHR32329:SF2">
    <property type="entry name" value="BIFUNCTIONAL PROTEIN [INCLUDES 2-HYDROXYACYL-COA DEHYDRATASE (N-TER) AND ITS ACTIVATOR DOMAIN (C_TERM)"/>
    <property type="match status" value="1"/>
</dbReference>
<reference evidence="1 2" key="1">
    <citation type="submission" date="2018-03" db="EMBL/GenBank/DDBJ databases">
        <title>Draft Genome Sequences of the Obligatory Marine Myxobacteria Enhygromyxa salina SWB007.</title>
        <authorList>
            <person name="Poehlein A."/>
            <person name="Moghaddam J.A."/>
            <person name="Harms H."/>
            <person name="Alanjari M."/>
            <person name="Koenig G.M."/>
            <person name="Daniel R."/>
            <person name="Schaeberle T.F."/>
        </authorList>
    </citation>
    <scope>NUCLEOTIDE SEQUENCE [LARGE SCALE GENOMIC DNA]</scope>
    <source>
        <strain evidence="1 2">SWB007</strain>
    </source>
</reference>